<dbReference type="AlphaFoldDB" id="K3ZG80"/>
<reference evidence="2" key="1">
    <citation type="journal article" date="2012" name="Nat. Biotechnol.">
        <title>Reference genome sequence of the model plant Setaria.</title>
        <authorList>
            <person name="Bennetzen J.L."/>
            <person name="Schmutz J."/>
            <person name="Wang H."/>
            <person name="Percifield R."/>
            <person name="Hawkins J."/>
            <person name="Pontaroli A.C."/>
            <person name="Estep M."/>
            <person name="Feng L."/>
            <person name="Vaughn J.N."/>
            <person name="Grimwood J."/>
            <person name="Jenkins J."/>
            <person name="Barry K."/>
            <person name="Lindquist E."/>
            <person name="Hellsten U."/>
            <person name="Deshpande S."/>
            <person name="Wang X."/>
            <person name="Wu X."/>
            <person name="Mitros T."/>
            <person name="Triplett J."/>
            <person name="Yang X."/>
            <person name="Ye C.Y."/>
            <person name="Mauro-Herrera M."/>
            <person name="Wang L."/>
            <person name="Li P."/>
            <person name="Sharma M."/>
            <person name="Sharma R."/>
            <person name="Ronald P.C."/>
            <person name="Panaud O."/>
            <person name="Kellogg E.A."/>
            <person name="Brutnell T.P."/>
            <person name="Doust A.N."/>
            <person name="Tuskan G.A."/>
            <person name="Rokhsar D."/>
            <person name="Devos K.M."/>
        </authorList>
    </citation>
    <scope>NUCLEOTIDE SEQUENCE [LARGE SCALE GENOMIC DNA]</scope>
    <source>
        <strain evidence="2">cv. Yugu1</strain>
    </source>
</reference>
<dbReference type="EMBL" id="AGNK02001718">
    <property type="status" value="NOT_ANNOTATED_CDS"/>
    <property type="molecule type" value="Genomic_DNA"/>
</dbReference>
<keyword evidence="2" id="KW-1185">Reference proteome</keyword>
<dbReference type="InParanoid" id="K3ZG80"/>
<organism evidence="1 2">
    <name type="scientific">Setaria italica</name>
    <name type="common">Foxtail millet</name>
    <name type="synonym">Panicum italicum</name>
    <dbReference type="NCBI Taxonomy" id="4555"/>
    <lineage>
        <taxon>Eukaryota</taxon>
        <taxon>Viridiplantae</taxon>
        <taxon>Streptophyta</taxon>
        <taxon>Embryophyta</taxon>
        <taxon>Tracheophyta</taxon>
        <taxon>Spermatophyta</taxon>
        <taxon>Magnoliopsida</taxon>
        <taxon>Liliopsida</taxon>
        <taxon>Poales</taxon>
        <taxon>Poaceae</taxon>
        <taxon>PACMAD clade</taxon>
        <taxon>Panicoideae</taxon>
        <taxon>Panicodae</taxon>
        <taxon>Paniceae</taxon>
        <taxon>Cenchrinae</taxon>
        <taxon>Setaria</taxon>
    </lineage>
</organism>
<dbReference type="EnsemblPlants" id="KQL15470">
    <property type="protein sequence ID" value="KQL15470"/>
    <property type="gene ID" value="SETIT_025582mg"/>
</dbReference>
<accession>K3ZG80</accession>
<dbReference type="HOGENOM" id="CLU_3393070_0_0_1"/>
<dbReference type="Proteomes" id="UP000004995">
    <property type="component" value="Unassembled WGS sequence"/>
</dbReference>
<sequence>MPISPFSVLVVSRESVQLFLFLQSRSEECFLQ</sequence>
<name>K3ZG80_SETIT</name>
<dbReference type="Gramene" id="KQL15470">
    <property type="protein sequence ID" value="KQL15470"/>
    <property type="gene ID" value="SETIT_025582mg"/>
</dbReference>
<evidence type="ECO:0000313" key="2">
    <source>
        <dbReference type="Proteomes" id="UP000004995"/>
    </source>
</evidence>
<protein>
    <submittedName>
        <fullName evidence="1">Uncharacterized protein</fullName>
    </submittedName>
</protein>
<proteinExistence type="predicted"/>
<evidence type="ECO:0000313" key="1">
    <source>
        <dbReference type="EnsemblPlants" id="KQL15470"/>
    </source>
</evidence>
<reference evidence="1" key="2">
    <citation type="submission" date="2018-08" db="UniProtKB">
        <authorList>
            <consortium name="EnsemblPlants"/>
        </authorList>
    </citation>
    <scope>IDENTIFICATION</scope>
    <source>
        <strain evidence="1">Yugu1</strain>
    </source>
</reference>